<dbReference type="InterPro" id="IPR020084">
    <property type="entry name" value="NUDIX_hydrolase_CS"/>
</dbReference>
<organism evidence="9 10">
    <name type="scientific">Pelagibaculum spongiae</name>
    <dbReference type="NCBI Taxonomy" id="2080658"/>
    <lineage>
        <taxon>Bacteria</taxon>
        <taxon>Pseudomonadati</taxon>
        <taxon>Pseudomonadota</taxon>
        <taxon>Gammaproteobacteria</taxon>
        <taxon>Oceanospirillales</taxon>
        <taxon>Pelagibaculum</taxon>
    </lineage>
</organism>
<dbReference type="EMBL" id="QDDL01000002">
    <property type="protein sequence ID" value="PVZ70285.1"/>
    <property type="molecule type" value="Genomic_DNA"/>
</dbReference>
<dbReference type="PROSITE" id="PS51462">
    <property type="entry name" value="NUDIX"/>
    <property type="match status" value="1"/>
</dbReference>
<evidence type="ECO:0000256" key="4">
    <source>
        <dbReference type="ARBA" id="ARBA00016377"/>
    </source>
</evidence>
<dbReference type="CDD" id="cd03424">
    <property type="entry name" value="NUDIX_ADPRase_Nudt5_UGPPase_Nudt14"/>
    <property type="match status" value="1"/>
</dbReference>
<dbReference type="PANTHER" id="PTHR11839">
    <property type="entry name" value="UDP/ADP-SUGAR PYROPHOSPHATASE"/>
    <property type="match status" value="1"/>
</dbReference>
<keyword evidence="5" id="KW-0378">Hydrolase</keyword>
<evidence type="ECO:0000256" key="7">
    <source>
        <dbReference type="ARBA" id="ARBA00032272"/>
    </source>
</evidence>
<dbReference type="RefSeq" id="WP_116686358.1">
    <property type="nucleotide sequence ID" value="NZ_CAWNYD010000002.1"/>
</dbReference>
<name>A0A2V1GV57_9GAMM</name>
<dbReference type="OrthoDB" id="177518at2"/>
<feature type="domain" description="Nudix hydrolase" evidence="8">
    <location>
        <begin position="31"/>
        <end position="160"/>
    </location>
</feature>
<evidence type="ECO:0000256" key="5">
    <source>
        <dbReference type="ARBA" id="ARBA00022801"/>
    </source>
</evidence>
<evidence type="ECO:0000313" key="9">
    <source>
        <dbReference type="EMBL" id="PVZ70285.1"/>
    </source>
</evidence>
<evidence type="ECO:0000259" key="8">
    <source>
        <dbReference type="PROSITE" id="PS51462"/>
    </source>
</evidence>
<evidence type="ECO:0000256" key="3">
    <source>
        <dbReference type="ARBA" id="ARBA00007275"/>
    </source>
</evidence>
<dbReference type="InterPro" id="IPR000086">
    <property type="entry name" value="NUDIX_hydrolase_dom"/>
</dbReference>
<keyword evidence="10" id="KW-1185">Reference proteome</keyword>
<evidence type="ECO:0000256" key="2">
    <source>
        <dbReference type="ARBA" id="ARBA00001946"/>
    </source>
</evidence>
<sequence>MPSTLFQWHVFQVQQQKHTLPDDRIVDWTHLHHPGAVVILPLMPDGKILLLKQYRPAIGKWIYEVPAGTLEPDEDILQCAQRELIEETNHHATDWTDLGTLLPAPGFCDEVQHCYLARALEQHAGQKDDDEFFEQVPVTEKHFVELIAQGKIIDSKTIAIWAKWKANKNLLLAEMTS</sequence>
<dbReference type="PROSITE" id="PS00893">
    <property type="entry name" value="NUDIX_BOX"/>
    <property type="match status" value="1"/>
</dbReference>
<dbReference type="SUPFAM" id="SSF55811">
    <property type="entry name" value="Nudix"/>
    <property type="match status" value="1"/>
</dbReference>
<evidence type="ECO:0000256" key="1">
    <source>
        <dbReference type="ARBA" id="ARBA00000847"/>
    </source>
</evidence>
<dbReference type="Pfam" id="PF00293">
    <property type="entry name" value="NUDIX"/>
    <property type="match status" value="1"/>
</dbReference>
<dbReference type="InterPro" id="IPR015797">
    <property type="entry name" value="NUDIX_hydrolase-like_dom_sf"/>
</dbReference>
<dbReference type="PANTHER" id="PTHR11839:SF18">
    <property type="entry name" value="NUDIX HYDROLASE DOMAIN-CONTAINING PROTEIN"/>
    <property type="match status" value="1"/>
</dbReference>
<accession>A0A2V1GV57</accession>
<dbReference type="GO" id="GO:0016787">
    <property type="term" value="F:hydrolase activity"/>
    <property type="evidence" value="ECO:0007669"/>
    <property type="project" value="UniProtKB-KW"/>
</dbReference>
<dbReference type="AlphaFoldDB" id="A0A2V1GV57"/>
<comment type="caution">
    <text evidence="9">The sequence shown here is derived from an EMBL/GenBank/DDBJ whole genome shotgun (WGS) entry which is preliminary data.</text>
</comment>
<dbReference type="Proteomes" id="UP000244906">
    <property type="component" value="Unassembled WGS sequence"/>
</dbReference>
<dbReference type="GO" id="GO:0019693">
    <property type="term" value="P:ribose phosphate metabolic process"/>
    <property type="evidence" value="ECO:0007669"/>
    <property type="project" value="TreeGrafter"/>
</dbReference>
<reference evidence="9 10" key="1">
    <citation type="submission" date="2018-04" db="EMBL/GenBank/DDBJ databases">
        <title>Thalassorhabdus spongiae gen. nov., sp. nov., isolated from a marine sponge in South-West Iceland.</title>
        <authorList>
            <person name="Knobloch S."/>
            <person name="Daussin A."/>
            <person name="Johannsson R."/>
            <person name="Marteinsson V.T."/>
        </authorList>
    </citation>
    <scope>NUCLEOTIDE SEQUENCE [LARGE SCALE GENOMIC DNA]</scope>
    <source>
        <strain evidence="9 10">Hp12</strain>
    </source>
</reference>
<comment type="similarity">
    <text evidence="3">Belongs to the Nudix hydrolase family. NudK subfamily.</text>
</comment>
<protein>
    <recommendedName>
        <fullName evidence="4">GDP-mannose pyrophosphatase</fullName>
    </recommendedName>
    <alternativeName>
        <fullName evidence="6">GDP-mannose hydrolase</fullName>
    </alternativeName>
    <alternativeName>
        <fullName evidence="7">GDPMK</fullName>
    </alternativeName>
</protein>
<comment type="cofactor">
    <cofactor evidence="2">
        <name>Mg(2+)</name>
        <dbReference type="ChEBI" id="CHEBI:18420"/>
    </cofactor>
</comment>
<comment type="catalytic activity">
    <reaction evidence="1">
        <text>GDP-alpha-D-mannose + H2O = alpha-D-mannose 1-phosphate + GMP + 2 H(+)</text>
        <dbReference type="Rhea" id="RHEA:27978"/>
        <dbReference type="ChEBI" id="CHEBI:15377"/>
        <dbReference type="ChEBI" id="CHEBI:15378"/>
        <dbReference type="ChEBI" id="CHEBI:57527"/>
        <dbReference type="ChEBI" id="CHEBI:58115"/>
        <dbReference type="ChEBI" id="CHEBI:58409"/>
    </reaction>
</comment>
<proteinExistence type="inferred from homology"/>
<dbReference type="Gene3D" id="3.90.79.10">
    <property type="entry name" value="Nucleoside Triphosphate Pyrophosphohydrolase"/>
    <property type="match status" value="1"/>
</dbReference>
<evidence type="ECO:0000313" key="10">
    <source>
        <dbReference type="Proteomes" id="UP000244906"/>
    </source>
</evidence>
<evidence type="ECO:0000256" key="6">
    <source>
        <dbReference type="ARBA" id="ARBA00032162"/>
    </source>
</evidence>
<gene>
    <name evidence="9" type="ORF">DC094_06715</name>
</gene>
<dbReference type="GO" id="GO:0006753">
    <property type="term" value="P:nucleoside phosphate metabolic process"/>
    <property type="evidence" value="ECO:0007669"/>
    <property type="project" value="TreeGrafter"/>
</dbReference>